<gene>
    <name evidence="8" type="ORF">HELGO_WM23755</name>
</gene>
<dbReference type="Gene3D" id="1.10.287.380">
    <property type="entry name" value="Valyl-tRNA synthetase, C-terminal domain"/>
    <property type="match status" value="1"/>
</dbReference>
<proteinExistence type="inferred from homology"/>
<keyword evidence="6" id="KW-0175">Coiled coil</keyword>
<dbReference type="InterPro" id="IPR037118">
    <property type="entry name" value="Val-tRNA_synth_C_sf"/>
</dbReference>
<dbReference type="CDD" id="cd03221">
    <property type="entry name" value="ABCF_EF-3"/>
    <property type="match status" value="2"/>
</dbReference>
<evidence type="ECO:0000256" key="5">
    <source>
        <dbReference type="ARBA" id="ARBA00069073"/>
    </source>
</evidence>
<dbReference type="Pfam" id="PF00005">
    <property type="entry name" value="ABC_tran"/>
    <property type="match status" value="2"/>
</dbReference>
<keyword evidence="2" id="KW-0547">Nucleotide-binding</keyword>
<feature type="domain" description="ABC transporter" evidence="7">
    <location>
        <begin position="2"/>
        <end position="242"/>
    </location>
</feature>
<comment type="similarity">
    <text evidence="4">Belongs to the ABC transporter superfamily. ABCF family. YheS subfamily.</text>
</comment>
<protein>
    <recommendedName>
        <fullName evidence="5">Probable ATP-binding protein YheS</fullName>
    </recommendedName>
</protein>
<dbReference type="PANTHER" id="PTHR19211:SF14">
    <property type="entry name" value="ATP-BINDING CASSETTE SUB-FAMILY F MEMBER 1"/>
    <property type="match status" value="1"/>
</dbReference>
<evidence type="ECO:0000256" key="3">
    <source>
        <dbReference type="ARBA" id="ARBA00022840"/>
    </source>
</evidence>
<dbReference type="GO" id="GO:0005524">
    <property type="term" value="F:ATP binding"/>
    <property type="evidence" value="ECO:0007669"/>
    <property type="project" value="UniProtKB-KW"/>
</dbReference>
<dbReference type="GO" id="GO:0003677">
    <property type="term" value="F:DNA binding"/>
    <property type="evidence" value="ECO:0007669"/>
    <property type="project" value="InterPro"/>
</dbReference>
<evidence type="ECO:0000256" key="4">
    <source>
        <dbReference type="ARBA" id="ARBA00061571"/>
    </source>
</evidence>
<evidence type="ECO:0000256" key="6">
    <source>
        <dbReference type="SAM" id="Coils"/>
    </source>
</evidence>
<dbReference type="InterPro" id="IPR027417">
    <property type="entry name" value="P-loop_NTPase"/>
</dbReference>
<evidence type="ECO:0000256" key="2">
    <source>
        <dbReference type="ARBA" id="ARBA00022741"/>
    </source>
</evidence>
<dbReference type="InterPro" id="IPR050611">
    <property type="entry name" value="ABCF"/>
</dbReference>
<accession>A0A6S6UBU2</accession>
<dbReference type="EMBL" id="CACVAY010000125">
    <property type="protein sequence ID" value="CAA6825136.1"/>
    <property type="molecule type" value="Genomic_DNA"/>
</dbReference>
<reference evidence="8" key="1">
    <citation type="submission" date="2020-01" db="EMBL/GenBank/DDBJ databases">
        <authorList>
            <person name="Meier V. D."/>
            <person name="Meier V D."/>
        </authorList>
    </citation>
    <scope>NUCLEOTIDE SEQUENCE</scope>
    <source>
        <strain evidence="8">HLG_WM_MAG_07</strain>
    </source>
</reference>
<dbReference type="InterPro" id="IPR032524">
    <property type="entry name" value="ABC_tran_C"/>
</dbReference>
<dbReference type="GO" id="GO:0016887">
    <property type="term" value="F:ATP hydrolysis activity"/>
    <property type="evidence" value="ECO:0007669"/>
    <property type="project" value="InterPro"/>
</dbReference>
<dbReference type="AlphaFoldDB" id="A0A6S6UBU2"/>
<organism evidence="8">
    <name type="scientific">uncultured Thiotrichaceae bacterium</name>
    <dbReference type="NCBI Taxonomy" id="298394"/>
    <lineage>
        <taxon>Bacteria</taxon>
        <taxon>Pseudomonadati</taxon>
        <taxon>Pseudomonadota</taxon>
        <taxon>Gammaproteobacteria</taxon>
        <taxon>Thiotrichales</taxon>
        <taxon>Thiotrichaceae</taxon>
        <taxon>environmental samples</taxon>
    </lineage>
</organism>
<keyword evidence="1" id="KW-0677">Repeat</keyword>
<evidence type="ECO:0000313" key="8">
    <source>
        <dbReference type="EMBL" id="CAA6825136.1"/>
    </source>
</evidence>
<dbReference type="PROSITE" id="PS50893">
    <property type="entry name" value="ABC_TRANSPORTER_2"/>
    <property type="match status" value="2"/>
</dbReference>
<dbReference type="PROSITE" id="PS00211">
    <property type="entry name" value="ABC_TRANSPORTER_1"/>
    <property type="match status" value="2"/>
</dbReference>
<dbReference type="PANTHER" id="PTHR19211">
    <property type="entry name" value="ATP-BINDING TRANSPORT PROTEIN-RELATED"/>
    <property type="match status" value="1"/>
</dbReference>
<evidence type="ECO:0000256" key="1">
    <source>
        <dbReference type="ARBA" id="ARBA00022737"/>
    </source>
</evidence>
<feature type="coiled-coil region" evidence="6">
    <location>
        <begin position="554"/>
        <end position="584"/>
    </location>
</feature>
<dbReference type="InterPro" id="IPR017871">
    <property type="entry name" value="ABC_transporter-like_CS"/>
</dbReference>
<dbReference type="Pfam" id="PF12848">
    <property type="entry name" value="ABC_tran_Xtn"/>
    <property type="match status" value="1"/>
</dbReference>
<name>A0A6S6UBU2_9GAMM</name>
<dbReference type="InterPro" id="IPR003439">
    <property type="entry name" value="ABC_transporter-like_ATP-bd"/>
</dbReference>
<dbReference type="FunFam" id="3.40.50.300:FF:000011">
    <property type="entry name" value="Putative ABC transporter ATP-binding component"/>
    <property type="match status" value="1"/>
</dbReference>
<dbReference type="InterPro" id="IPR003593">
    <property type="entry name" value="AAA+_ATPase"/>
</dbReference>
<keyword evidence="3 8" id="KW-0067">ATP-binding</keyword>
<feature type="domain" description="ABC transporter" evidence="7">
    <location>
        <begin position="309"/>
        <end position="523"/>
    </location>
</feature>
<sequence length="629" mass="70743">MLQFSNVSLRRGPRLLIEKASFSVHAGHRVGLTGANGTGKSSLFAMIMGELEADEGDVSLPPEWVIAHVKQETPNVDVSALEYALQGDEEFVNCREKMDVAEGEALAHLLAEFESIDGYSAELRATMLLRGLGFTQKQLQLPVTTFSGGWRMRLNLAQALMCRSDLLLLDEPTNHLDLDTVIWLQNWLLDYKGSLLLISHDREFLDTITGHIAHIEHGKIKLYTGNYSAFERVRQEHLAQQQSAYVKQQDDIAKMQSFVDRFRAKATKAKQAQSRLKALERMEEIAPAHVDSQFHFSFAKLASLPDRLFQTKNASIGYDGVPIIDDVEMQLMPGDRVGLIGPNGAGKSTLIKFIAEELPAIKADHWQSQNVKIGYFAQHQLDYLDPEESPLAHVRRLDKKTREQTLRDFLGGFGFKGERVDEAVAPFSGGEKARLALALLVYQKPNLLLLDEPTNHLDLEMRHALTIALQEFQGALVVVSHDRHLLRTVTDELLLVADGNVISYDGDLEDYARWLQENNKANEKADQPVGGFVEAPAVSKKDQRRIDAKRRKALQPLRNEIKSLEKKMEKLAGQQEQLQEKLASSDIYEHAKKDELKALLKEKSDVDAELETIEMSWMEASEAYEEADA</sequence>
<dbReference type="FunFam" id="3.40.50.300:FF:002053">
    <property type="entry name" value="ABC transporter ATP-binding protein"/>
    <property type="match status" value="1"/>
</dbReference>
<dbReference type="InterPro" id="IPR032781">
    <property type="entry name" value="ABC_tran_Xtn"/>
</dbReference>
<dbReference type="SMART" id="SM00382">
    <property type="entry name" value="AAA"/>
    <property type="match status" value="2"/>
</dbReference>
<dbReference type="SUPFAM" id="SSF52540">
    <property type="entry name" value="P-loop containing nucleoside triphosphate hydrolases"/>
    <property type="match status" value="2"/>
</dbReference>
<dbReference type="Pfam" id="PF16326">
    <property type="entry name" value="ABC_tran_CTD"/>
    <property type="match status" value="1"/>
</dbReference>
<dbReference type="Gene3D" id="3.40.50.300">
    <property type="entry name" value="P-loop containing nucleotide triphosphate hydrolases"/>
    <property type="match status" value="2"/>
</dbReference>
<evidence type="ECO:0000259" key="7">
    <source>
        <dbReference type="PROSITE" id="PS50893"/>
    </source>
</evidence>